<dbReference type="Proteomes" id="UP001157017">
    <property type="component" value="Unassembled WGS sequence"/>
</dbReference>
<sequence length="172" mass="18073">MREASDSTRSRACATSGGTTSWLRRVGSAYPRIAASGVRRLVAGVGDEAAHPLLAGLADRERVLDVADHRVDGGAHLPDLGAGVGLRHADVERDLPARQRGAGHLAGGPGHRLQRSQAAANQQRPADAGDDDEHAADDHDDEREWPTVSCTGPSGRPVTSVAPFGPRWASTR</sequence>
<evidence type="ECO:0000256" key="1">
    <source>
        <dbReference type="SAM" id="MobiDB-lite"/>
    </source>
</evidence>
<gene>
    <name evidence="2" type="ORF">GCM10025868_21280</name>
</gene>
<protein>
    <submittedName>
        <fullName evidence="2">Uncharacterized protein</fullName>
    </submittedName>
</protein>
<feature type="compositionally biased region" description="Acidic residues" evidence="1">
    <location>
        <begin position="128"/>
        <end position="143"/>
    </location>
</feature>
<feature type="compositionally biased region" description="Polar residues" evidence="1">
    <location>
        <begin position="115"/>
        <end position="124"/>
    </location>
</feature>
<evidence type="ECO:0000313" key="2">
    <source>
        <dbReference type="EMBL" id="GMA86878.1"/>
    </source>
</evidence>
<comment type="caution">
    <text evidence="2">The sequence shown here is derived from an EMBL/GenBank/DDBJ whole genome shotgun (WGS) entry which is preliminary data.</text>
</comment>
<name>A0ABQ6JFD2_9ACTN</name>
<keyword evidence="3" id="KW-1185">Reference proteome</keyword>
<evidence type="ECO:0000313" key="3">
    <source>
        <dbReference type="Proteomes" id="UP001157017"/>
    </source>
</evidence>
<reference evidence="3" key="1">
    <citation type="journal article" date="2019" name="Int. J. Syst. Evol. Microbiol.">
        <title>The Global Catalogue of Microorganisms (GCM) 10K type strain sequencing project: providing services to taxonomists for standard genome sequencing and annotation.</title>
        <authorList>
            <consortium name="The Broad Institute Genomics Platform"/>
            <consortium name="The Broad Institute Genome Sequencing Center for Infectious Disease"/>
            <person name="Wu L."/>
            <person name="Ma J."/>
        </authorList>
    </citation>
    <scope>NUCLEOTIDE SEQUENCE [LARGE SCALE GENOMIC DNA]</scope>
    <source>
        <strain evidence="3">NBRC 108730</strain>
    </source>
</reference>
<feature type="region of interest" description="Disordered" evidence="1">
    <location>
        <begin position="91"/>
        <end position="172"/>
    </location>
</feature>
<proteinExistence type="predicted"/>
<dbReference type="EMBL" id="BSUZ01000001">
    <property type="protein sequence ID" value="GMA86878.1"/>
    <property type="molecule type" value="Genomic_DNA"/>
</dbReference>
<accession>A0ABQ6JFD2</accession>
<organism evidence="2 3">
    <name type="scientific">Angustibacter aerolatus</name>
    <dbReference type="NCBI Taxonomy" id="1162965"/>
    <lineage>
        <taxon>Bacteria</taxon>
        <taxon>Bacillati</taxon>
        <taxon>Actinomycetota</taxon>
        <taxon>Actinomycetes</taxon>
        <taxon>Kineosporiales</taxon>
        <taxon>Kineosporiaceae</taxon>
    </lineage>
</organism>